<dbReference type="PATRIC" id="fig|1619005.3.peg.70"/>
<dbReference type="NCBIfam" id="NF004363">
    <property type="entry name" value="PRK05738.2-4"/>
    <property type="match status" value="1"/>
</dbReference>
<proteinExistence type="inferred from homology"/>
<dbReference type="PANTHER" id="PTHR11620">
    <property type="entry name" value="60S RIBOSOMAL PROTEIN L23A"/>
    <property type="match status" value="1"/>
</dbReference>
<comment type="function">
    <text evidence="6">One of the early assembly proteins it binds 23S rRNA. One of the proteins that surrounds the polypeptide exit tunnel on the outside of the ribosome. Forms the main docking site for trigger factor binding to the ribosome.</text>
</comment>
<accession>A0A0G1U900</accession>
<keyword evidence="3 6" id="KW-0694">RNA-binding</keyword>
<dbReference type="InterPro" id="IPR001014">
    <property type="entry name" value="Ribosomal_uL23_CS"/>
</dbReference>
<reference evidence="9 10" key="1">
    <citation type="journal article" date="2015" name="Nature">
        <title>rRNA introns, odd ribosomes, and small enigmatic genomes across a large radiation of phyla.</title>
        <authorList>
            <person name="Brown C.T."/>
            <person name="Hug L.A."/>
            <person name="Thomas B.C."/>
            <person name="Sharon I."/>
            <person name="Castelle C.J."/>
            <person name="Singh A."/>
            <person name="Wilkins M.J."/>
            <person name="Williams K.H."/>
            <person name="Banfield J.F."/>
        </authorList>
    </citation>
    <scope>NUCLEOTIDE SEQUENCE [LARGE SCALE GENOMIC DNA]</scope>
</reference>
<comment type="similarity">
    <text evidence="1 6 7">Belongs to the universal ribosomal protein uL23 family.</text>
</comment>
<name>A0A0G1U900_9BACT</name>
<evidence type="ECO:0000256" key="8">
    <source>
        <dbReference type="SAM" id="MobiDB-lite"/>
    </source>
</evidence>
<dbReference type="PROSITE" id="PS00050">
    <property type="entry name" value="RIBOSOMAL_L23"/>
    <property type="match status" value="1"/>
</dbReference>
<dbReference type="InterPro" id="IPR012678">
    <property type="entry name" value="Ribosomal_uL23/eL15/eS24_sf"/>
</dbReference>
<dbReference type="SUPFAM" id="SSF54189">
    <property type="entry name" value="Ribosomal proteins S24e, L23 and L15e"/>
    <property type="match status" value="1"/>
</dbReference>
<dbReference type="Pfam" id="PF00276">
    <property type="entry name" value="Ribosomal_L23"/>
    <property type="match status" value="1"/>
</dbReference>
<evidence type="ECO:0000256" key="5">
    <source>
        <dbReference type="ARBA" id="ARBA00023274"/>
    </source>
</evidence>
<sequence>MAIAKKSKTEEGAKSGALSTPKGSSKGALRSPANEFIIKRPLITEKAYHMSIAGQYVFVVDKHTNKSEIAKAIKSIYNVDPISVNTVTIRGERQKFRGVAGKKTTTKKAIVTLKPGQKLDIMPS</sequence>
<protein>
    <recommendedName>
        <fullName evidence="6">Large ribosomal subunit protein uL23</fullName>
    </recommendedName>
</protein>
<keyword evidence="4 6" id="KW-0689">Ribosomal protein</keyword>
<dbReference type="InterPro" id="IPR012677">
    <property type="entry name" value="Nucleotide-bd_a/b_plait_sf"/>
</dbReference>
<dbReference type="Gene3D" id="3.30.70.330">
    <property type="match status" value="1"/>
</dbReference>
<dbReference type="InterPro" id="IPR013025">
    <property type="entry name" value="Ribosomal_uL23-like"/>
</dbReference>
<evidence type="ECO:0000313" key="10">
    <source>
        <dbReference type="Proteomes" id="UP000033882"/>
    </source>
</evidence>
<dbReference type="AlphaFoldDB" id="A0A0G1U900"/>
<comment type="subunit">
    <text evidence="6">Part of the 50S ribosomal subunit. Contacts protein L29, and trigger factor when it is bound to the ribosome.</text>
</comment>
<evidence type="ECO:0000313" key="9">
    <source>
        <dbReference type="EMBL" id="KKU90587.1"/>
    </source>
</evidence>
<dbReference type="GO" id="GO:0005840">
    <property type="term" value="C:ribosome"/>
    <property type="evidence" value="ECO:0007669"/>
    <property type="project" value="UniProtKB-KW"/>
</dbReference>
<comment type="caution">
    <text evidence="9">The sequence shown here is derived from an EMBL/GenBank/DDBJ whole genome shotgun (WGS) entry which is preliminary data.</text>
</comment>
<gene>
    <name evidence="6" type="primary">rplW</name>
    <name evidence="9" type="ORF">UY19_C0001G0064</name>
</gene>
<evidence type="ECO:0000256" key="2">
    <source>
        <dbReference type="ARBA" id="ARBA00022730"/>
    </source>
</evidence>
<dbReference type="GO" id="GO:0006412">
    <property type="term" value="P:translation"/>
    <property type="evidence" value="ECO:0007669"/>
    <property type="project" value="UniProtKB-UniRule"/>
</dbReference>
<dbReference type="HAMAP" id="MF_01369_B">
    <property type="entry name" value="Ribosomal_uL23_B"/>
    <property type="match status" value="1"/>
</dbReference>
<evidence type="ECO:0000256" key="3">
    <source>
        <dbReference type="ARBA" id="ARBA00022884"/>
    </source>
</evidence>
<dbReference type="EMBL" id="LCPB01000001">
    <property type="protein sequence ID" value="KKU90587.1"/>
    <property type="molecule type" value="Genomic_DNA"/>
</dbReference>
<feature type="region of interest" description="Disordered" evidence="8">
    <location>
        <begin position="1"/>
        <end position="30"/>
    </location>
</feature>
<keyword evidence="2 6" id="KW-0699">rRNA-binding</keyword>
<dbReference type="GO" id="GO:0019843">
    <property type="term" value="F:rRNA binding"/>
    <property type="evidence" value="ECO:0007669"/>
    <property type="project" value="UniProtKB-UniRule"/>
</dbReference>
<keyword evidence="5 6" id="KW-0687">Ribonucleoprotein</keyword>
<organism evidence="9 10">
    <name type="scientific">Candidatus Wolfebacteria bacterium GW2011_GWA2_47_9b</name>
    <dbReference type="NCBI Taxonomy" id="1619005"/>
    <lineage>
        <taxon>Bacteria</taxon>
        <taxon>Candidatus Wolfeibacteriota</taxon>
    </lineage>
</organism>
<evidence type="ECO:0000256" key="1">
    <source>
        <dbReference type="ARBA" id="ARBA00006700"/>
    </source>
</evidence>
<evidence type="ECO:0000256" key="4">
    <source>
        <dbReference type="ARBA" id="ARBA00022980"/>
    </source>
</evidence>
<evidence type="ECO:0000256" key="7">
    <source>
        <dbReference type="RuleBase" id="RU003934"/>
    </source>
</evidence>
<dbReference type="GO" id="GO:1990904">
    <property type="term" value="C:ribonucleoprotein complex"/>
    <property type="evidence" value="ECO:0007669"/>
    <property type="project" value="UniProtKB-KW"/>
</dbReference>
<evidence type="ECO:0000256" key="6">
    <source>
        <dbReference type="HAMAP-Rule" id="MF_01369"/>
    </source>
</evidence>
<dbReference type="GO" id="GO:0003735">
    <property type="term" value="F:structural constituent of ribosome"/>
    <property type="evidence" value="ECO:0007669"/>
    <property type="project" value="InterPro"/>
</dbReference>
<dbReference type="Proteomes" id="UP000033882">
    <property type="component" value="Unassembled WGS sequence"/>
</dbReference>